<evidence type="ECO:0000313" key="5">
    <source>
        <dbReference type="Proteomes" id="UP000756860"/>
    </source>
</evidence>
<dbReference type="EMBL" id="JAHCVK010000001">
    <property type="protein sequence ID" value="MBT0652291.1"/>
    <property type="molecule type" value="Genomic_DNA"/>
</dbReference>
<dbReference type="PROSITE" id="PS50853">
    <property type="entry name" value="FN3"/>
    <property type="match status" value="2"/>
</dbReference>
<keyword evidence="2" id="KW-1133">Transmembrane helix</keyword>
<feature type="transmembrane region" description="Helical" evidence="2">
    <location>
        <begin position="12"/>
        <end position="33"/>
    </location>
</feature>
<accession>A0ABS5SCF8</accession>
<dbReference type="Pfam" id="PF21722">
    <property type="entry name" value="Gly_rich_2"/>
    <property type="match status" value="2"/>
</dbReference>
<feature type="compositionally biased region" description="Low complexity" evidence="1">
    <location>
        <begin position="603"/>
        <end position="617"/>
    </location>
</feature>
<gene>
    <name evidence="4" type="ORF">KI810_04430</name>
</gene>
<dbReference type="Gene3D" id="2.60.40.10">
    <property type="entry name" value="Immunoglobulins"/>
    <property type="match status" value="2"/>
</dbReference>
<dbReference type="InterPro" id="IPR013783">
    <property type="entry name" value="Ig-like_fold"/>
</dbReference>
<proteinExistence type="predicted"/>
<dbReference type="InterPro" id="IPR003961">
    <property type="entry name" value="FN3_dom"/>
</dbReference>
<keyword evidence="5" id="KW-1185">Reference proteome</keyword>
<organism evidence="4 5">
    <name type="scientific">Geomobilimonas luticola</name>
    <dbReference type="NCBI Taxonomy" id="1114878"/>
    <lineage>
        <taxon>Bacteria</taxon>
        <taxon>Pseudomonadati</taxon>
        <taxon>Thermodesulfobacteriota</taxon>
        <taxon>Desulfuromonadia</taxon>
        <taxon>Geobacterales</taxon>
        <taxon>Geobacteraceae</taxon>
        <taxon>Geomobilimonas</taxon>
    </lineage>
</organism>
<feature type="compositionally biased region" description="Gly residues" evidence="1">
    <location>
        <begin position="205"/>
        <end position="219"/>
    </location>
</feature>
<sequence>MGRVIAKKIRGMNLWVKVGLVTTLTLLVSVFMYQGWYKPKASQAVVTDTFTTAGTGTWTAPAGVTSVTIECWGGGGAGAQRSTNGNGGGGGGGAYAKVNTFSVTPGNNYSYTVGAAGTSAATPTNGGASSFNATTCVAAGGTSAATNSATGGAGGLASASTGNVKYNGGNGWTATGTGGGGGGSSAGTASAGNNATSSTGATAVTGGGPGGNGRTGSQGAGSPPASGPGGGGGGAYRTGFGTVVGGDGYAGQVRITYAVNMTTAGAATATAGTSSNIAVSMPYTYDENGTNTYTVAYKLSSSSDWTNWVTDAPHVASPYATTITGLAAGQTYDVMVTYDDPDGVNGTNPQTFTGIAVTDTRTVTGMATATAASTTTIAVTMPYLADSNANNTYTVAYKLTSSGTWTNWVTNAAHTASPYTTTITGLTAGTAYDVRMTYNDANGIIGSNNQIVTVGTPFAPATVTFTTAGTANWTAPAGVTSVTVECWGGGGAGAQRTTTGSGGGGGGGAYAMATVVVVPGNSYSYTVGPAGVSGATPTNGGASSFNTTAVVAAGGTSVAQNTATGGAGGLASASTGDVKYDGGSGFTAAGGGGGGGGSGGTSSAGNAATSSTGAAAVAGGGPGGSGRTGTSGAGTAPASGPGGGGGGAYRTTNGTSLGGNGYAGQVTLTYTPGVLATTVGIGTAADGGAGNIDVTMPFVFDDNNNNSYTVEYKLSSSGTWTNWVTNSPHVDSPYVTTIAGLTPGSSYDVRLTWNDPNGVNGTSPQTISGIAVTDKRTIAGTATAVRSSTTTIDVTMPYSNDGNGNNTYTVDYKDSTSDTWTNWVTAAPHTASPYTTTITGLTAGNSYDVRVTYDDPDGVVGANPQTFILGTLAGEASVVSNATSISYTMPYTGDSNGNNSYTVEYKLTSSGTWTNWVTNAPHVTSPYTATITGLTEGLFYDIRLTYNDSDGVSGTNPQTFTDIFTINPLLHNSVTTTNISKSAPYWSPSTPPATVAGWGITGAKYGKFDCTTCHIPGTTNISRIKLTLTPPDATTFPGSAVLFQSKTTKNDAVNPSFGVYSTTITNSKQICEVCHTYTSYHKQNQPLPVVSHENLAKQIDCIECHKHNQGFKAIGGCTICHKYVQRKNPLGTATRTPVMSQFSSGNSHHIQGVEVTDKLCYQCHWEANSDGTVNVKYHGGTLKPNSPVNLVVYQGGARPSIPNSTTFISYSATGTRNDVGKLNKVCLGCHSSANDAATPFGDGKTPKQYAWDDRSIDERYSQTGTTPWGKKSGNNTTPKASVTKAFSAHGNAANNQQGFAHNTLNAATEAWTNSTGSGKVVCYDCHNSHGSKVAGVTSSYSSATGKGRGAILKDTTAGQGGYTVTYKPAAGGSAATKNVYNAGAGICFDCHQTASAGTTPWGYGTYGATKSILGYWDTPYFGAAGGTFPPTQRYTYKAGTAGAKNANAGGHFGASSTLDNPPDAAHQIGGLCTPCHDPHGVTKNTAKVSDQNYAVPLLKGTWVTSFYQEDLAPAATNDKRGGGSKQAILAGGSTPAYKIDQNTLQANKAAVSQNSTDTNLAWTWGTAGSSLNTLTEDQFAGLCTTCHNKSALAPKAGQNTAPDAWKSRSRIHGTVEGWATTASATDANANNAIHAFTCSKCHTPHNYRLPRLMVTNCLDYSHRGKVASGGTVAATRGNNATTNNGNMMSSAYSTGNGAGRFPSGGARYNGTRGIGSNNSSAHYPGPWFFGINMDTNSQTPPTVPPTETSPLSYSTYCHDTANAGRSGDTPTYPASQRWNSKTPW</sequence>
<keyword evidence="2" id="KW-0812">Transmembrane</keyword>
<dbReference type="CDD" id="cd00063">
    <property type="entry name" value="FN3"/>
    <property type="match status" value="3"/>
</dbReference>
<feature type="compositionally biased region" description="Gly residues" evidence="1">
    <location>
        <begin position="618"/>
        <end position="632"/>
    </location>
</feature>
<comment type="caution">
    <text evidence="4">The sequence shown here is derived from an EMBL/GenBank/DDBJ whole genome shotgun (WGS) entry which is preliminary data.</text>
</comment>
<name>A0ABS5SCF8_9BACT</name>
<feature type="compositionally biased region" description="Polar residues" evidence="1">
    <location>
        <begin position="1768"/>
        <end position="1784"/>
    </location>
</feature>
<evidence type="ECO:0000256" key="2">
    <source>
        <dbReference type="SAM" id="Phobius"/>
    </source>
</evidence>
<feature type="compositionally biased region" description="Low complexity" evidence="1">
    <location>
        <begin position="186"/>
        <end position="204"/>
    </location>
</feature>
<dbReference type="InterPro" id="IPR049304">
    <property type="entry name" value="Gly_rich_dom"/>
</dbReference>
<dbReference type="InterPro" id="IPR036280">
    <property type="entry name" value="Multihaem_cyt_sf"/>
</dbReference>
<feature type="region of interest" description="Disordered" evidence="1">
    <location>
        <begin position="1760"/>
        <end position="1784"/>
    </location>
</feature>
<evidence type="ECO:0000256" key="1">
    <source>
        <dbReference type="SAM" id="MobiDB-lite"/>
    </source>
</evidence>
<feature type="region of interest" description="Disordered" evidence="1">
    <location>
        <begin position="179"/>
        <end position="233"/>
    </location>
</feature>
<feature type="domain" description="Fibronectin type-III" evidence="3">
    <location>
        <begin position="359"/>
        <end position="459"/>
    </location>
</feature>
<protein>
    <submittedName>
        <fullName evidence="4">Fibronectin type III domain-containing protein</fullName>
    </submittedName>
</protein>
<feature type="region of interest" description="Disordered" evidence="1">
    <location>
        <begin position="592"/>
        <end position="651"/>
    </location>
</feature>
<evidence type="ECO:0000259" key="3">
    <source>
        <dbReference type="PROSITE" id="PS50853"/>
    </source>
</evidence>
<dbReference type="SUPFAM" id="SSF48695">
    <property type="entry name" value="Multiheme cytochromes"/>
    <property type="match status" value="2"/>
</dbReference>
<dbReference type="Gene3D" id="3.90.10.10">
    <property type="entry name" value="Cytochrome C3"/>
    <property type="match status" value="1"/>
</dbReference>
<dbReference type="Proteomes" id="UP000756860">
    <property type="component" value="Unassembled WGS sequence"/>
</dbReference>
<feature type="compositionally biased region" description="Gly residues" evidence="1">
    <location>
        <begin position="592"/>
        <end position="602"/>
    </location>
</feature>
<dbReference type="InterPro" id="IPR036116">
    <property type="entry name" value="FN3_sf"/>
</dbReference>
<dbReference type="SUPFAM" id="SSF49265">
    <property type="entry name" value="Fibronectin type III"/>
    <property type="match status" value="3"/>
</dbReference>
<reference evidence="4 5" key="1">
    <citation type="submission" date="2021-05" db="EMBL/GenBank/DDBJ databases">
        <title>The draft genome of Geobacter luticola JCM 17780.</title>
        <authorList>
            <person name="Xu Z."/>
            <person name="Masuda Y."/>
            <person name="Itoh H."/>
            <person name="Senoo K."/>
        </authorList>
    </citation>
    <scope>NUCLEOTIDE SEQUENCE [LARGE SCALE GENOMIC DNA]</scope>
    <source>
        <strain evidence="4 5">JCM 17780</strain>
    </source>
</reference>
<keyword evidence="2" id="KW-0472">Membrane</keyword>
<evidence type="ECO:0000313" key="4">
    <source>
        <dbReference type="EMBL" id="MBT0652291.1"/>
    </source>
</evidence>
<feature type="domain" description="Fibronectin type-III" evidence="3">
    <location>
        <begin position="771"/>
        <end position="874"/>
    </location>
</feature>
<dbReference type="RefSeq" id="WP_214174243.1">
    <property type="nucleotide sequence ID" value="NZ_JAHCVK010000001.1"/>
</dbReference>